<dbReference type="EMBL" id="UOFT01000045">
    <property type="protein sequence ID" value="VAW95437.1"/>
    <property type="molecule type" value="Genomic_DNA"/>
</dbReference>
<keyword evidence="5" id="KW-0210">Decarboxylase</keyword>
<evidence type="ECO:0000256" key="4">
    <source>
        <dbReference type="ARBA" id="ARBA00021923"/>
    </source>
</evidence>
<dbReference type="Pfam" id="PF00215">
    <property type="entry name" value="OMPdecase"/>
    <property type="match status" value="1"/>
</dbReference>
<evidence type="ECO:0000256" key="3">
    <source>
        <dbReference type="ARBA" id="ARBA00012321"/>
    </source>
</evidence>
<keyword evidence="6" id="KW-0665">Pyrimidine biosynthesis</keyword>
<evidence type="ECO:0000259" key="9">
    <source>
        <dbReference type="SMART" id="SM00934"/>
    </source>
</evidence>
<dbReference type="SUPFAM" id="SSF51366">
    <property type="entry name" value="Ribulose-phoshate binding barrel"/>
    <property type="match status" value="1"/>
</dbReference>
<comment type="subunit">
    <text evidence="2">Homodimer.</text>
</comment>
<dbReference type="CDD" id="cd04725">
    <property type="entry name" value="OMP_decarboxylase_like"/>
    <property type="match status" value="1"/>
</dbReference>
<comment type="pathway">
    <text evidence="1">Pyrimidine metabolism; UMP biosynthesis via de novo pathway; UMP from orotate: step 2/2.</text>
</comment>
<evidence type="ECO:0000313" key="10">
    <source>
        <dbReference type="EMBL" id="VAW95437.1"/>
    </source>
</evidence>
<reference evidence="10" key="1">
    <citation type="submission" date="2018-06" db="EMBL/GenBank/DDBJ databases">
        <authorList>
            <person name="Zhirakovskaya E."/>
        </authorList>
    </citation>
    <scope>NUCLEOTIDE SEQUENCE</scope>
</reference>
<gene>
    <name evidence="10" type="ORF">MNBD_GAMMA23-1003</name>
</gene>
<organism evidence="10">
    <name type="scientific">hydrothermal vent metagenome</name>
    <dbReference type="NCBI Taxonomy" id="652676"/>
    <lineage>
        <taxon>unclassified sequences</taxon>
        <taxon>metagenomes</taxon>
        <taxon>ecological metagenomes</taxon>
    </lineage>
</organism>
<dbReference type="InterPro" id="IPR047596">
    <property type="entry name" value="OMPdecase_bac"/>
</dbReference>
<keyword evidence="7 10" id="KW-0456">Lyase</keyword>
<evidence type="ECO:0000256" key="8">
    <source>
        <dbReference type="ARBA" id="ARBA00033428"/>
    </source>
</evidence>
<dbReference type="HAMAP" id="MF_01200_B">
    <property type="entry name" value="OMPdecase_type1_B"/>
    <property type="match status" value="1"/>
</dbReference>
<dbReference type="InterPro" id="IPR014732">
    <property type="entry name" value="OMPdecase"/>
</dbReference>
<evidence type="ECO:0000256" key="7">
    <source>
        <dbReference type="ARBA" id="ARBA00023239"/>
    </source>
</evidence>
<dbReference type="AlphaFoldDB" id="A0A3B1A767"/>
<dbReference type="PANTHER" id="PTHR32119:SF2">
    <property type="entry name" value="OROTIDINE 5'-PHOSPHATE DECARBOXYLASE"/>
    <property type="match status" value="1"/>
</dbReference>
<sequence>MPVIKNSELKTPSSKIIVALDYSNEAQAIDFINKVSPELCKLKVGKELFTTAGPQFVEKIVAKGFDVFLDLKFHDIPNTVMKACHAAAELGVWMANVHALGGQTMMQAAKEGVSHTSTKLIAVTVLTSMGQEDLQQIGIQTEVAQQVVNLAQLAKQSGLDGVVCSAKEVSLLRQSLNEDFLLVTPGIRPVGSATGDQKRVMTPAEAVEAGSSYLVIGRPITQSDSAAKTLEEIAAEIA</sequence>
<dbReference type="GO" id="GO:0044205">
    <property type="term" value="P:'de novo' UMP biosynthetic process"/>
    <property type="evidence" value="ECO:0007669"/>
    <property type="project" value="UniProtKB-UniPathway"/>
</dbReference>
<dbReference type="InterPro" id="IPR011060">
    <property type="entry name" value="RibuloseP-bd_barrel"/>
</dbReference>
<dbReference type="EC" id="4.1.1.23" evidence="3"/>
<accession>A0A3B1A767</accession>
<dbReference type="UniPathway" id="UPA00070">
    <property type="reaction ID" value="UER00120"/>
</dbReference>
<dbReference type="GO" id="GO:0006207">
    <property type="term" value="P:'de novo' pyrimidine nucleobase biosynthetic process"/>
    <property type="evidence" value="ECO:0007669"/>
    <property type="project" value="InterPro"/>
</dbReference>
<evidence type="ECO:0000256" key="2">
    <source>
        <dbReference type="ARBA" id="ARBA00011738"/>
    </source>
</evidence>
<dbReference type="NCBIfam" id="NF010386">
    <property type="entry name" value="PRK13813.1"/>
    <property type="match status" value="1"/>
</dbReference>
<dbReference type="InterPro" id="IPR018089">
    <property type="entry name" value="OMPdecase_AS"/>
</dbReference>
<dbReference type="PANTHER" id="PTHR32119">
    <property type="entry name" value="OROTIDINE 5'-PHOSPHATE DECARBOXYLASE"/>
    <property type="match status" value="1"/>
</dbReference>
<name>A0A3B1A767_9ZZZZ</name>
<dbReference type="NCBIfam" id="NF001273">
    <property type="entry name" value="PRK00230.1"/>
    <property type="match status" value="1"/>
</dbReference>
<evidence type="ECO:0000256" key="1">
    <source>
        <dbReference type="ARBA" id="ARBA00004861"/>
    </source>
</evidence>
<dbReference type="PROSITE" id="PS00156">
    <property type="entry name" value="OMPDECASE"/>
    <property type="match status" value="1"/>
</dbReference>
<protein>
    <recommendedName>
        <fullName evidence="4">Orotidine 5'-phosphate decarboxylase</fullName>
        <ecNumber evidence="3">4.1.1.23</ecNumber>
    </recommendedName>
    <alternativeName>
        <fullName evidence="8">OMP decarboxylase</fullName>
    </alternativeName>
</protein>
<evidence type="ECO:0000256" key="5">
    <source>
        <dbReference type="ARBA" id="ARBA00022793"/>
    </source>
</evidence>
<dbReference type="FunFam" id="3.20.20.70:FF:000015">
    <property type="entry name" value="Orotidine 5'-phosphate decarboxylase"/>
    <property type="match status" value="1"/>
</dbReference>
<dbReference type="SMART" id="SM00934">
    <property type="entry name" value="OMPdecase"/>
    <property type="match status" value="1"/>
</dbReference>
<feature type="domain" description="Orotidine 5'-phosphate decarboxylase" evidence="9">
    <location>
        <begin position="15"/>
        <end position="233"/>
    </location>
</feature>
<dbReference type="InterPro" id="IPR013785">
    <property type="entry name" value="Aldolase_TIM"/>
</dbReference>
<dbReference type="NCBIfam" id="TIGR01740">
    <property type="entry name" value="pyrF"/>
    <property type="match status" value="1"/>
</dbReference>
<evidence type="ECO:0000256" key="6">
    <source>
        <dbReference type="ARBA" id="ARBA00022975"/>
    </source>
</evidence>
<dbReference type="GO" id="GO:0005829">
    <property type="term" value="C:cytosol"/>
    <property type="evidence" value="ECO:0007669"/>
    <property type="project" value="TreeGrafter"/>
</dbReference>
<dbReference type="InterPro" id="IPR001754">
    <property type="entry name" value="OMPdeCOase_dom"/>
</dbReference>
<proteinExistence type="inferred from homology"/>
<dbReference type="Gene3D" id="3.20.20.70">
    <property type="entry name" value="Aldolase class I"/>
    <property type="match status" value="1"/>
</dbReference>
<dbReference type="GO" id="GO:0004590">
    <property type="term" value="F:orotidine-5'-phosphate decarboxylase activity"/>
    <property type="evidence" value="ECO:0007669"/>
    <property type="project" value="UniProtKB-EC"/>
</dbReference>